<dbReference type="AlphaFoldDB" id="A0AAD4Y7P6"/>
<evidence type="ECO:0000256" key="1">
    <source>
        <dbReference type="SAM" id="SignalP"/>
    </source>
</evidence>
<accession>A0AAD4Y7P6</accession>
<protein>
    <recommendedName>
        <fullName evidence="4">Secreted protein</fullName>
    </recommendedName>
</protein>
<reference evidence="2" key="1">
    <citation type="submission" date="2022-03" db="EMBL/GenBank/DDBJ databases">
        <title>Genomic analyses of argali, domestic sheep and their hybrids provide insights into chromosomal evolution, heterosis and genetic basis of agronomic traits.</title>
        <authorList>
            <person name="Li M."/>
        </authorList>
    </citation>
    <scope>NUCLEOTIDE SEQUENCE</scope>
    <source>
        <strain evidence="2">CAU-MHL-2022a</strain>
        <tissue evidence="2">Skin</tissue>
    </source>
</reference>
<gene>
    <name evidence="2" type="ORF">MG293_012794</name>
</gene>
<sequence length="99" mass="11469">MRTSPPNVNGHWGRGVFCLLLGLHLCSDLTANWSLMCVLYRKKLCLHRSKGKKKRILLQCRCGFDPWIRKIRWRREWPPTPAFLPGESHGQRSLEGSSP</sequence>
<keyword evidence="3" id="KW-1185">Reference proteome</keyword>
<evidence type="ECO:0000313" key="2">
    <source>
        <dbReference type="EMBL" id="KAI4536591.1"/>
    </source>
</evidence>
<evidence type="ECO:0000313" key="3">
    <source>
        <dbReference type="Proteomes" id="UP001214576"/>
    </source>
</evidence>
<dbReference type="EMBL" id="JAKZEL010000015">
    <property type="protein sequence ID" value="KAI4536591.1"/>
    <property type="molecule type" value="Genomic_DNA"/>
</dbReference>
<comment type="caution">
    <text evidence="2">The sequence shown here is derived from an EMBL/GenBank/DDBJ whole genome shotgun (WGS) entry which is preliminary data.</text>
</comment>
<evidence type="ECO:0008006" key="4">
    <source>
        <dbReference type="Google" id="ProtNLM"/>
    </source>
</evidence>
<name>A0AAD4Y7P6_OVIAM</name>
<feature type="signal peptide" evidence="1">
    <location>
        <begin position="1"/>
        <end position="31"/>
    </location>
</feature>
<proteinExistence type="predicted"/>
<keyword evidence="1" id="KW-0732">Signal</keyword>
<dbReference type="Proteomes" id="UP001214576">
    <property type="component" value="Unassembled WGS sequence"/>
</dbReference>
<feature type="chain" id="PRO_5042025346" description="Secreted protein" evidence="1">
    <location>
        <begin position="32"/>
        <end position="99"/>
    </location>
</feature>
<organism evidence="2 3">
    <name type="scientific">Ovis ammon polii</name>
    <dbReference type="NCBI Taxonomy" id="230172"/>
    <lineage>
        <taxon>Eukaryota</taxon>
        <taxon>Metazoa</taxon>
        <taxon>Chordata</taxon>
        <taxon>Craniata</taxon>
        <taxon>Vertebrata</taxon>
        <taxon>Euteleostomi</taxon>
        <taxon>Mammalia</taxon>
        <taxon>Eutheria</taxon>
        <taxon>Laurasiatheria</taxon>
        <taxon>Artiodactyla</taxon>
        <taxon>Ruminantia</taxon>
        <taxon>Pecora</taxon>
        <taxon>Bovidae</taxon>
        <taxon>Caprinae</taxon>
        <taxon>Ovis</taxon>
    </lineage>
</organism>